<reference evidence="2 3" key="1">
    <citation type="submission" date="2018-02" db="EMBL/GenBank/DDBJ databases">
        <title>Genomic Encyclopedia of Archaeal and Bacterial Type Strains, Phase II (KMG-II): from individual species to whole genera.</title>
        <authorList>
            <person name="Goeker M."/>
        </authorList>
    </citation>
    <scope>NUCLEOTIDE SEQUENCE [LARGE SCALE GENOMIC DNA]</scope>
    <source>
        <strain evidence="2 3">YU 961-1</strain>
    </source>
</reference>
<gene>
    <name evidence="2" type="ORF">CLV40_101628</name>
</gene>
<feature type="region of interest" description="Disordered" evidence="1">
    <location>
        <begin position="84"/>
        <end position="112"/>
    </location>
</feature>
<accession>A0A2S6H1R9</accession>
<sequence length="112" mass="12196">MDLAWVPRACALPTAEQPLRLAEFDALFTALRAVERPEPTRLRLVLDASVEAIARDLAARETECCSFFTFAFDRDEHLSVDISIPSAGSGSSTVSPRAPPPRAAHPFTGDTR</sequence>
<dbReference type="RefSeq" id="WP_219823887.1">
    <property type="nucleotide sequence ID" value="NZ_CP154825.1"/>
</dbReference>
<keyword evidence="3" id="KW-1185">Reference proteome</keyword>
<evidence type="ECO:0000313" key="3">
    <source>
        <dbReference type="Proteomes" id="UP000239203"/>
    </source>
</evidence>
<dbReference type="Proteomes" id="UP000239203">
    <property type="component" value="Unassembled WGS sequence"/>
</dbReference>
<comment type="caution">
    <text evidence="2">The sequence shown here is derived from an EMBL/GenBank/DDBJ whole genome shotgun (WGS) entry which is preliminary data.</text>
</comment>
<evidence type="ECO:0000256" key="1">
    <source>
        <dbReference type="SAM" id="MobiDB-lite"/>
    </source>
</evidence>
<dbReference type="EMBL" id="PTIX01000001">
    <property type="protein sequence ID" value="PPK71438.1"/>
    <property type="molecule type" value="Genomic_DNA"/>
</dbReference>
<proteinExistence type="predicted"/>
<name>A0A2S6H1R9_9PSEU</name>
<evidence type="ECO:0000313" key="2">
    <source>
        <dbReference type="EMBL" id="PPK71438.1"/>
    </source>
</evidence>
<organism evidence="2 3">
    <name type="scientific">Actinokineospora auranticolor</name>
    <dbReference type="NCBI Taxonomy" id="155976"/>
    <lineage>
        <taxon>Bacteria</taxon>
        <taxon>Bacillati</taxon>
        <taxon>Actinomycetota</taxon>
        <taxon>Actinomycetes</taxon>
        <taxon>Pseudonocardiales</taxon>
        <taxon>Pseudonocardiaceae</taxon>
        <taxon>Actinokineospora</taxon>
    </lineage>
</organism>
<feature type="compositionally biased region" description="Polar residues" evidence="1">
    <location>
        <begin position="86"/>
        <end position="95"/>
    </location>
</feature>
<dbReference type="AlphaFoldDB" id="A0A2S6H1R9"/>
<protein>
    <submittedName>
        <fullName evidence="2">Uncharacterized protein</fullName>
    </submittedName>
</protein>